<dbReference type="PANTHER" id="PTHR22808">
    <property type="entry name" value="NCL1 YEAST -RELATED NOL1/NOP2/FMU SUN DOMAIN-CONTAINING"/>
    <property type="match status" value="1"/>
</dbReference>
<dbReference type="InterPro" id="IPR013320">
    <property type="entry name" value="ConA-like_dom_sf"/>
</dbReference>
<dbReference type="GO" id="GO:0005634">
    <property type="term" value="C:nucleus"/>
    <property type="evidence" value="ECO:0007669"/>
    <property type="project" value="UniProtKB-SubCell"/>
</dbReference>
<dbReference type="PRINTS" id="PR02011">
    <property type="entry name" value="RCMTNCL1"/>
</dbReference>
<dbReference type="Proteomes" id="UP000789595">
    <property type="component" value="Unassembled WGS sequence"/>
</dbReference>
<feature type="domain" description="SAM-dependent MTase RsmB/NOP-type" evidence="11">
    <location>
        <begin position="94"/>
        <end position="445"/>
    </location>
</feature>
<dbReference type="Pfam" id="PF25376">
    <property type="entry name" value="Pre-PUA_NSUN2"/>
    <property type="match status" value="1"/>
</dbReference>
<evidence type="ECO:0000256" key="10">
    <source>
        <dbReference type="SAM" id="MobiDB-lite"/>
    </source>
</evidence>
<comment type="caution">
    <text evidence="12">The sequence shown here is derived from an EMBL/GenBank/DDBJ whole genome shotgun (WGS) entry which is preliminary data.</text>
</comment>
<evidence type="ECO:0000256" key="8">
    <source>
        <dbReference type="ARBA" id="ARBA00023242"/>
    </source>
</evidence>
<dbReference type="PRINTS" id="PR02008">
    <property type="entry name" value="RCMTFAMILY"/>
</dbReference>
<evidence type="ECO:0000313" key="13">
    <source>
        <dbReference type="Proteomes" id="UP000789595"/>
    </source>
</evidence>
<dbReference type="GO" id="GO:0000049">
    <property type="term" value="F:tRNA binding"/>
    <property type="evidence" value="ECO:0007669"/>
    <property type="project" value="UniProtKB-KW"/>
</dbReference>
<comment type="subcellular location">
    <subcellularLocation>
        <location evidence="1">Nucleus</location>
    </subcellularLocation>
</comment>
<feature type="binding site" evidence="9">
    <location>
        <position position="261"/>
    </location>
    <ligand>
        <name>S-adenosyl-L-methionine</name>
        <dbReference type="ChEBI" id="CHEBI:59789"/>
    </ligand>
</feature>
<feature type="binding site" evidence="9">
    <location>
        <position position="234"/>
    </location>
    <ligand>
        <name>S-adenosyl-L-methionine</name>
        <dbReference type="ChEBI" id="CHEBI:59789"/>
    </ligand>
</feature>
<feature type="active site" description="Nucleophile" evidence="9">
    <location>
        <position position="337"/>
    </location>
</feature>
<dbReference type="GO" id="GO:0030488">
    <property type="term" value="P:tRNA methylation"/>
    <property type="evidence" value="ECO:0007669"/>
    <property type="project" value="UniProtKB-ARBA"/>
</dbReference>
<dbReference type="InterPro" id="IPR023270">
    <property type="entry name" value="RCMT_NCL1"/>
</dbReference>
<feature type="binding site" evidence="9">
    <location>
        <position position="284"/>
    </location>
    <ligand>
        <name>S-adenosyl-L-methionine</name>
        <dbReference type="ChEBI" id="CHEBI:59789"/>
    </ligand>
</feature>
<dbReference type="PROSITE" id="PS51686">
    <property type="entry name" value="SAM_MT_RSMB_NOP"/>
    <property type="match status" value="1"/>
</dbReference>
<dbReference type="SUPFAM" id="SSF49899">
    <property type="entry name" value="Concanavalin A-like lectins/glucanases"/>
    <property type="match status" value="1"/>
</dbReference>
<name>A0A8J2SRG9_9STRA</name>
<reference evidence="12" key="1">
    <citation type="submission" date="2021-11" db="EMBL/GenBank/DDBJ databases">
        <authorList>
            <consortium name="Genoscope - CEA"/>
            <person name="William W."/>
        </authorList>
    </citation>
    <scope>NUCLEOTIDE SEQUENCE</scope>
</reference>
<keyword evidence="13" id="KW-1185">Reference proteome</keyword>
<keyword evidence="4 9" id="KW-0808">Transferase</keyword>
<keyword evidence="8" id="KW-0539">Nucleus</keyword>
<keyword evidence="3 9" id="KW-0489">Methyltransferase</keyword>
<evidence type="ECO:0000256" key="7">
    <source>
        <dbReference type="ARBA" id="ARBA00022884"/>
    </source>
</evidence>
<evidence type="ECO:0000256" key="4">
    <source>
        <dbReference type="ARBA" id="ARBA00022679"/>
    </source>
</evidence>
<dbReference type="PANTHER" id="PTHR22808:SF1">
    <property type="entry name" value="RNA CYTOSINE-C(5)-METHYLTRANSFERASE NSUN2-RELATED"/>
    <property type="match status" value="1"/>
</dbReference>
<comment type="similarity">
    <text evidence="9">Belongs to the class I-like SAM-binding methyltransferase superfamily. RsmB/NOP family.</text>
</comment>
<keyword evidence="6" id="KW-0819">tRNA processing</keyword>
<accession>A0A8J2SRG9</accession>
<evidence type="ECO:0000256" key="5">
    <source>
        <dbReference type="ARBA" id="ARBA00022691"/>
    </source>
</evidence>
<evidence type="ECO:0000313" key="12">
    <source>
        <dbReference type="EMBL" id="CAH0371579.1"/>
    </source>
</evidence>
<protein>
    <recommendedName>
        <fullName evidence="11">SAM-dependent MTase RsmB/NOP-type domain-containing protein</fullName>
    </recommendedName>
</protein>
<feature type="binding site" evidence="9">
    <location>
        <begin position="201"/>
        <end position="207"/>
    </location>
    <ligand>
        <name>S-adenosyl-L-methionine</name>
        <dbReference type="ChEBI" id="CHEBI:59789"/>
    </ligand>
</feature>
<feature type="region of interest" description="Disordered" evidence="10">
    <location>
        <begin position="1"/>
        <end position="25"/>
    </location>
</feature>
<keyword evidence="5 9" id="KW-0949">S-adenosyl-L-methionine</keyword>
<dbReference type="AlphaFoldDB" id="A0A8J2SRG9"/>
<dbReference type="InterPro" id="IPR057285">
    <property type="entry name" value="Pre-PUA_NSUN2"/>
</dbReference>
<evidence type="ECO:0000256" key="3">
    <source>
        <dbReference type="ARBA" id="ARBA00022603"/>
    </source>
</evidence>
<evidence type="ECO:0000259" key="11">
    <source>
        <dbReference type="PROSITE" id="PS51686"/>
    </source>
</evidence>
<organism evidence="12 13">
    <name type="scientific">Pelagomonas calceolata</name>
    <dbReference type="NCBI Taxonomy" id="35677"/>
    <lineage>
        <taxon>Eukaryota</taxon>
        <taxon>Sar</taxon>
        <taxon>Stramenopiles</taxon>
        <taxon>Ochrophyta</taxon>
        <taxon>Pelagophyceae</taxon>
        <taxon>Pelagomonadales</taxon>
        <taxon>Pelagomonadaceae</taxon>
        <taxon>Pelagomonas</taxon>
    </lineage>
</organism>
<evidence type="ECO:0000256" key="2">
    <source>
        <dbReference type="ARBA" id="ARBA00022555"/>
    </source>
</evidence>
<evidence type="ECO:0000256" key="9">
    <source>
        <dbReference type="PROSITE-ProRule" id="PRU01023"/>
    </source>
</evidence>
<dbReference type="Pfam" id="PF01189">
    <property type="entry name" value="Methyltr_RsmB-F"/>
    <property type="match status" value="1"/>
</dbReference>
<dbReference type="InterPro" id="IPR001678">
    <property type="entry name" value="MeTrfase_RsmB-F_NOP2_dom"/>
</dbReference>
<evidence type="ECO:0000256" key="1">
    <source>
        <dbReference type="ARBA" id="ARBA00004123"/>
    </source>
</evidence>
<evidence type="ECO:0000256" key="6">
    <source>
        <dbReference type="ARBA" id="ARBA00022694"/>
    </source>
</evidence>
<dbReference type="InterPro" id="IPR023267">
    <property type="entry name" value="RCMT"/>
</dbReference>
<dbReference type="Gene3D" id="3.40.50.150">
    <property type="entry name" value="Vaccinia Virus protein VP39"/>
    <property type="match status" value="1"/>
</dbReference>
<proteinExistence type="inferred from homology"/>
<dbReference type="InterPro" id="IPR049560">
    <property type="entry name" value="MeTrfase_RsmB-F_NOP2_cat"/>
</dbReference>
<dbReference type="EMBL" id="CAKKNE010000003">
    <property type="protein sequence ID" value="CAH0371579.1"/>
    <property type="molecule type" value="Genomic_DNA"/>
</dbReference>
<dbReference type="SUPFAM" id="SSF53335">
    <property type="entry name" value="S-adenosyl-L-methionine-dependent methyltransferases"/>
    <property type="match status" value="1"/>
</dbReference>
<dbReference type="InterPro" id="IPR029063">
    <property type="entry name" value="SAM-dependent_MTases_sf"/>
</dbReference>
<dbReference type="OrthoDB" id="6093671at2759"/>
<sequence length="798" mass="86896">MGKKRRRTSNQRDDTWTKGPEKPADAARRLKCARRFEDYYRQQLGLDDEEWRRMMATFRKPLPATFRVTAPDGLARKIEHELREVCGRCDAAAARMRSEGPTAADLERFSRDAEPAASAAAYHAFATAPLNLTSLDWIPNRRAWRVDAERAALRKSPAHKELHTLLVAHERAGTITRQEAVSMVPPLFLACRPGDRVLDTCAAPGSKTSQLIEAVFPPGSGDLKDASGLVVANDEDLKRTHTLVHQLKRLGAPCWAATHGDARLIPTPRDPDGRKLLYDKVLADVPCSSDGTLRKTPGVLDRWSTATGASLHALQASIAVRAAQLVKPGGTLVYSTCSLNPVEDEAVVAELLRADPSLTVIEDPRAPQLVRRPGLTTWKVLDEGDDGLVEYASPGDVPEGKMRRFRPSVFPPTDSRIQTQLTRCMRFLPHDADAGGFFVCVLRKEGSTVAETATTEVPPKKDKPDGRQLSEDVKYVRFRDAADTAKLAAFFGLENFPWELLVCRSGADNAMATQQSAKKVVLGTPACAALCERAKQLRLRVVHAGVITFARTSESAGCAVDYRLSQDGVDLVLPFLTKRRVACGRGDFEKLLAGGSHGPEAFSEKVRAEVAALGAGSVVFVLEDGSARPPACVAWRGLQGYVSVFAGKEDLVVLRSRLGHTVLFSATAFAAGQKTYDIRVTNVNSKLTLYVDGELDSSVQGTATYMPPEGVGRLIVGWDAGFVPPYLPAQAIISDARFADLDLGQDEVLPISKHSYCVETKVCLTQADCDGSEICEFPSARRGLRFGSIQQEGCCHAR</sequence>
<keyword evidence="7 9" id="KW-0694">RNA-binding</keyword>
<gene>
    <name evidence="12" type="ORF">PECAL_3P15280</name>
</gene>
<dbReference type="GO" id="GO:0016428">
    <property type="term" value="F:tRNA (cytidine-5-)-methyltransferase activity"/>
    <property type="evidence" value="ECO:0007669"/>
    <property type="project" value="InterPro"/>
</dbReference>
<keyword evidence="2" id="KW-0820">tRNA-binding</keyword>
<feature type="compositionally biased region" description="Basic and acidic residues" evidence="10">
    <location>
        <begin position="10"/>
        <end position="25"/>
    </location>
</feature>